<evidence type="ECO:0000256" key="2">
    <source>
        <dbReference type="PROSITE-ProRule" id="PRU00117"/>
    </source>
</evidence>
<dbReference type="GO" id="GO:0003723">
    <property type="term" value="F:RNA binding"/>
    <property type="evidence" value="ECO:0007669"/>
    <property type="project" value="UniProtKB-UniRule"/>
</dbReference>
<comment type="caution">
    <text evidence="5">The sequence shown here is derived from an EMBL/GenBank/DDBJ whole genome shotgun (WGS) entry which is preliminary data.</text>
</comment>
<evidence type="ECO:0000313" key="7">
    <source>
        <dbReference type="Proteomes" id="UP001054889"/>
    </source>
</evidence>
<keyword evidence="1" id="KW-0677">Repeat</keyword>
<evidence type="ECO:0000256" key="1">
    <source>
        <dbReference type="ARBA" id="ARBA00022737"/>
    </source>
</evidence>
<dbReference type="InterPro" id="IPR004087">
    <property type="entry name" value="KH_dom"/>
</dbReference>
<protein>
    <recommendedName>
        <fullName evidence="4">K Homology domain-containing protein</fullName>
    </recommendedName>
</protein>
<dbReference type="EMBL" id="BQKI01000075">
    <property type="protein sequence ID" value="GJN20606.1"/>
    <property type="molecule type" value="Genomic_DNA"/>
</dbReference>
<evidence type="ECO:0000259" key="4">
    <source>
        <dbReference type="SMART" id="SM00322"/>
    </source>
</evidence>
<feature type="domain" description="K Homology" evidence="4">
    <location>
        <begin position="78"/>
        <end position="151"/>
    </location>
</feature>
<accession>A0AAV5EDJ5</accession>
<reference evidence="5" key="1">
    <citation type="journal article" date="2018" name="DNA Res.">
        <title>Multiple hybrid de novo genome assembly of finger millet, an orphan allotetraploid crop.</title>
        <authorList>
            <person name="Hatakeyama M."/>
            <person name="Aluri S."/>
            <person name="Balachadran M.T."/>
            <person name="Sivarajan S.R."/>
            <person name="Patrignani A."/>
            <person name="Gruter S."/>
            <person name="Poveda L."/>
            <person name="Shimizu-Inatsugi R."/>
            <person name="Baeten J."/>
            <person name="Francoijs K.J."/>
            <person name="Nataraja K.N."/>
            <person name="Reddy Y.A.N."/>
            <person name="Phadnis S."/>
            <person name="Ravikumar R.L."/>
            <person name="Schlapbach R."/>
            <person name="Sreeman S.M."/>
            <person name="Shimizu K.K."/>
        </authorList>
    </citation>
    <scope>NUCLEOTIDE SEQUENCE</scope>
</reference>
<dbReference type="Gene3D" id="3.30.310.210">
    <property type="match status" value="1"/>
</dbReference>
<name>A0AAV5EDJ5_ELECO</name>
<dbReference type="InterPro" id="IPR036612">
    <property type="entry name" value="KH_dom_type_1_sf"/>
</dbReference>
<dbReference type="Pfam" id="PF00013">
    <property type="entry name" value="KH_1"/>
    <property type="match status" value="1"/>
</dbReference>
<sequence>MLLLLVSPMLHFCFDASVLVGMAKTQTSPKDRAIAKVVRKLRESERHEVNGSFLKEGSFDHEDSGDTACGNRYPGWPGTSVFRMLIPAQKVGAIIGHKGDRVKRLCEETKAHVRIIGGHLCVAEHAVIIFAKEQPDEPIPPAMEALLRVYQLIIGDTASDVGSNSTTVVRILTPSEQAASLTDGQGALINSIMQASQTKILVLGNFLNLIYLISFSTINAYY</sequence>
<organism evidence="5 7">
    <name type="scientific">Eleusine coracana subsp. coracana</name>
    <dbReference type="NCBI Taxonomy" id="191504"/>
    <lineage>
        <taxon>Eukaryota</taxon>
        <taxon>Viridiplantae</taxon>
        <taxon>Streptophyta</taxon>
        <taxon>Embryophyta</taxon>
        <taxon>Tracheophyta</taxon>
        <taxon>Spermatophyta</taxon>
        <taxon>Magnoliopsida</taxon>
        <taxon>Liliopsida</taxon>
        <taxon>Poales</taxon>
        <taxon>Poaceae</taxon>
        <taxon>PACMAD clade</taxon>
        <taxon>Chloridoideae</taxon>
        <taxon>Cynodonteae</taxon>
        <taxon>Eleusininae</taxon>
        <taxon>Eleusine</taxon>
    </lineage>
</organism>
<keyword evidence="3" id="KW-0732">Signal</keyword>
<dbReference type="PANTHER" id="PTHR10288">
    <property type="entry name" value="KH DOMAIN CONTAINING RNA BINDING PROTEIN"/>
    <property type="match status" value="1"/>
</dbReference>
<dbReference type="AlphaFoldDB" id="A0AAV5EDJ5"/>
<feature type="chain" id="PRO_5044714606" description="K Homology domain-containing protein" evidence="3">
    <location>
        <begin position="26"/>
        <end position="222"/>
    </location>
</feature>
<keyword evidence="2" id="KW-0694">RNA-binding</keyword>
<dbReference type="SMART" id="SM00322">
    <property type="entry name" value="KH"/>
    <property type="match status" value="1"/>
</dbReference>
<proteinExistence type="predicted"/>
<dbReference type="EMBL" id="BQKI01000075">
    <property type="protein sequence ID" value="GJN20607.1"/>
    <property type="molecule type" value="Genomic_DNA"/>
</dbReference>
<reference evidence="5" key="2">
    <citation type="submission" date="2021-12" db="EMBL/GenBank/DDBJ databases">
        <title>Resequencing data analysis of finger millet.</title>
        <authorList>
            <person name="Hatakeyama M."/>
            <person name="Aluri S."/>
            <person name="Balachadran M.T."/>
            <person name="Sivarajan S.R."/>
            <person name="Poveda L."/>
            <person name="Shimizu-Inatsugi R."/>
            <person name="Schlapbach R."/>
            <person name="Sreeman S.M."/>
            <person name="Shimizu K.K."/>
        </authorList>
    </citation>
    <scope>NUCLEOTIDE SEQUENCE</scope>
</reference>
<evidence type="ECO:0000313" key="6">
    <source>
        <dbReference type="EMBL" id="GJN20607.1"/>
    </source>
</evidence>
<dbReference type="InterPro" id="IPR004088">
    <property type="entry name" value="KH_dom_type_1"/>
</dbReference>
<evidence type="ECO:0000313" key="5">
    <source>
        <dbReference type="EMBL" id="GJN20606.1"/>
    </source>
</evidence>
<gene>
    <name evidence="5" type="primary">gb08002</name>
    <name evidence="6" type="synonym">gb08004</name>
    <name evidence="5" type="ORF">PR202_gb08002</name>
    <name evidence="6" type="ORF">PR202_gb08004</name>
</gene>
<keyword evidence="7" id="KW-1185">Reference proteome</keyword>
<dbReference type="PROSITE" id="PS50084">
    <property type="entry name" value="KH_TYPE_1"/>
    <property type="match status" value="1"/>
</dbReference>
<feature type="signal peptide" evidence="3">
    <location>
        <begin position="1"/>
        <end position="25"/>
    </location>
</feature>
<evidence type="ECO:0000256" key="3">
    <source>
        <dbReference type="SAM" id="SignalP"/>
    </source>
</evidence>
<dbReference type="SUPFAM" id="SSF54791">
    <property type="entry name" value="Eukaryotic type KH-domain (KH-domain type I)"/>
    <property type="match status" value="1"/>
</dbReference>
<dbReference type="Proteomes" id="UP001054889">
    <property type="component" value="Unassembled WGS sequence"/>
</dbReference>